<evidence type="ECO:0000313" key="3">
    <source>
        <dbReference type="Proteomes" id="UP000784294"/>
    </source>
</evidence>
<comment type="caution">
    <text evidence="2">The sequence shown here is derived from an EMBL/GenBank/DDBJ whole genome shotgun (WGS) entry which is preliminary data.</text>
</comment>
<dbReference type="AlphaFoldDB" id="A0A448XPR9"/>
<reference evidence="2" key="1">
    <citation type="submission" date="2018-11" db="EMBL/GenBank/DDBJ databases">
        <authorList>
            <consortium name="Pathogen Informatics"/>
        </authorList>
    </citation>
    <scope>NUCLEOTIDE SEQUENCE</scope>
</reference>
<protein>
    <submittedName>
        <fullName evidence="2">Uncharacterized protein</fullName>
    </submittedName>
</protein>
<organism evidence="2 3">
    <name type="scientific">Protopolystoma xenopodis</name>
    <dbReference type="NCBI Taxonomy" id="117903"/>
    <lineage>
        <taxon>Eukaryota</taxon>
        <taxon>Metazoa</taxon>
        <taxon>Spiralia</taxon>
        <taxon>Lophotrochozoa</taxon>
        <taxon>Platyhelminthes</taxon>
        <taxon>Monogenea</taxon>
        <taxon>Polyopisthocotylea</taxon>
        <taxon>Polystomatidea</taxon>
        <taxon>Polystomatidae</taxon>
        <taxon>Protopolystoma</taxon>
    </lineage>
</organism>
<sequence>MSDPELVFERLLVEHPEVFYSGRIARDLFCQWNRFRSCGVIPMTSTATAAHSGISTSDNASRLQQDFLCSASSTGFRPLEPELRVGGDPESFSDTELLLEETVSVALSAGLSKLKEPSTLARRRQMLGNSSYLGFQALATEAVFEALVSETLPQTTGQGNPNLTVSWPGGRPPLTSSIALGQSGTGVTGSPTAAFGLSASSPSSSTASCSGNVTYASQSVTCGGNAISSVSSSDDLRSGKLSDPAKNELHNLQAEVSYVKKNLMKVLHNLLQSCLIFQLSYKFLQ</sequence>
<dbReference type="EMBL" id="CAAALY010271217">
    <property type="protein sequence ID" value="VEL41823.1"/>
    <property type="molecule type" value="Genomic_DNA"/>
</dbReference>
<gene>
    <name evidence="2" type="ORF">PXEA_LOCUS35263</name>
</gene>
<feature type="compositionally biased region" description="Polar residues" evidence="1">
    <location>
        <begin position="153"/>
        <end position="165"/>
    </location>
</feature>
<proteinExistence type="predicted"/>
<dbReference type="OrthoDB" id="10262769at2759"/>
<name>A0A448XPR9_9PLAT</name>
<evidence type="ECO:0000256" key="1">
    <source>
        <dbReference type="SAM" id="MobiDB-lite"/>
    </source>
</evidence>
<evidence type="ECO:0000313" key="2">
    <source>
        <dbReference type="EMBL" id="VEL41823.1"/>
    </source>
</evidence>
<dbReference type="Proteomes" id="UP000784294">
    <property type="component" value="Unassembled WGS sequence"/>
</dbReference>
<accession>A0A448XPR9</accession>
<keyword evidence="3" id="KW-1185">Reference proteome</keyword>
<feature type="region of interest" description="Disordered" evidence="1">
    <location>
        <begin position="153"/>
        <end position="185"/>
    </location>
</feature>